<dbReference type="AlphaFoldDB" id="A0A2W6MUH3"/>
<dbReference type="SUPFAM" id="SSF51182">
    <property type="entry name" value="RmlC-like cupins"/>
    <property type="match status" value="1"/>
</dbReference>
<dbReference type="RefSeq" id="WP_111229797.1">
    <property type="nucleotide sequence ID" value="NZ_NBIU01000012.1"/>
</dbReference>
<dbReference type="InterPro" id="IPR011051">
    <property type="entry name" value="RmlC_Cupin_sf"/>
</dbReference>
<dbReference type="Proteomes" id="UP000249746">
    <property type="component" value="Unassembled WGS sequence"/>
</dbReference>
<keyword evidence="2" id="KW-1185">Reference proteome</keyword>
<gene>
    <name evidence="1" type="ORF">B6S12_05435</name>
</gene>
<evidence type="ECO:0000313" key="1">
    <source>
        <dbReference type="EMBL" id="PZT48164.1"/>
    </source>
</evidence>
<dbReference type="Gene3D" id="2.60.120.10">
    <property type="entry name" value="Jelly Rolls"/>
    <property type="match status" value="1"/>
</dbReference>
<dbReference type="OrthoDB" id="997205at2"/>
<comment type="caution">
    <text evidence="1">The sequence shown here is derived from an EMBL/GenBank/DDBJ whole genome shotgun (WGS) entry which is preliminary data.</text>
</comment>
<dbReference type="InterPro" id="IPR014710">
    <property type="entry name" value="RmlC-like_jellyroll"/>
</dbReference>
<protein>
    <submittedName>
        <fullName evidence="1">Cupin</fullName>
    </submittedName>
</protein>
<accession>A0A2W6MUH3</accession>
<name>A0A2W6MUH3_9HELI</name>
<dbReference type="EMBL" id="NBIU01000012">
    <property type="protein sequence ID" value="PZT48164.1"/>
    <property type="molecule type" value="Genomic_DNA"/>
</dbReference>
<sequence>MKITNWNEIDFAPKEVKINVLVENENTKEIQILLAKDSKMSEHKAPFAICVQVLKGKILFKVKEEYELNALCMISLEANVEHSLYALEDSIVRLSLAKNDSAKRVSAVLKKP</sequence>
<proteinExistence type="predicted"/>
<evidence type="ECO:0000313" key="2">
    <source>
        <dbReference type="Proteomes" id="UP000249746"/>
    </source>
</evidence>
<reference evidence="1 2" key="1">
    <citation type="submission" date="2017-03" db="EMBL/GenBank/DDBJ databases">
        <title>Genomic and clinical evidence uncovers the enterohepatic species Helicobacter valdiviensis as a potential human intestinal pathogen.</title>
        <authorList>
            <person name="Fresia P."/>
            <person name="Jara R."/>
            <person name="Sierra R."/>
            <person name="Ferres I."/>
            <person name="Greif G."/>
            <person name="Iraola G."/>
            <person name="Collado L."/>
        </authorList>
    </citation>
    <scope>NUCLEOTIDE SEQUENCE [LARGE SCALE GENOMIC DNA]</scope>
    <source>
        <strain evidence="1 2">WBE14</strain>
    </source>
</reference>
<organism evidence="1 2">
    <name type="scientific">Helicobacter valdiviensis</name>
    <dbReference type="NCBI Taxonomy" id="1458358"/>
    <lineage>
        <taxon>Bacteria</taxon>
        <taxon>Pseudomonadati</taxon>
        <taxon>Campylobacterota</taxon>
        <taxon>Epsilonproteobacteria</taxon>
        <taxon>Campylobacterales</taxon>
        <taxon>Helicobacteraceae</taxon>
        <taxon>Helicobacter</taxon>
    </lineage>
</organism>